<dbReference type="Gene3D" id="3.90.1140.10">
    <property type="entry name" value="Cyclic phosphodiesterase"/>
    <property type="match status" value="1"/>
</dbReference>
<dbReference type="AlphaFoldDB" id="A0A975K9X8"/>
<organism evidence="1 2">
    <name type="scientific">Sphingobium phenoxybenzoativorans</name>
    <dbReference type="NCBI Taxonomy" id="1592790"/>
    <lineage>
        <taxon>Bacteria</taxon>
        <taxon>Pseudomonadati</taxon>
        <taxon>Pseudomonadota</taxon>
        <taxon>Alphaproteobacteria</taxon>
        <taxon>Sphingomonadales</taxon>
        <taxon>Sphingomonadaceae</taxon>
        <taxon>Sphingobium</taxon>
    </lineage>
</organism>
<sequence length="170" mass="18873">MIGNAAPIILTATMGAADFAWADTLRRAHFPAERNKVPAHITLFHHLPPGLQRELMDRMAVICRGKAPEARLARLLNLGNGVAFRIESAGLDAIRAELADMFQGLLTPQDQAKPRFHITVQNKVSSDRARLVFNELNASFRPRPLVISGLAAWRYMGGPWEPIRAMPFRG</sequence>
<accession>A0A975K9X8</accession>
<dbReference type="RefSeq" id="WP_212610650.1">
    <property type="nucleotide sequence ID" value="NZ_CP073910.1"/>
</dbReference>
<dbReference type="Pfam" id="PF13563">
    <property type="entry name" value="2_5_RNA_ligase2"/>
    <property type="match status" value="1"/>
</dbReference>
<proteinExistence type="predicted"/>
<keyword evidence="1" id="KW-0436">Ligase</keyword>
<name>A0A975K9X8_9SPHN</name>
<dbReference type="GO" id="GO:0016874">
    <property type="term" value="F:ligase activity"/>
    <property type="evidence" value="ECO:0007669"/>
    <property type="project" value="UniProtKB-KW"/>
</dbReference>
<dbReference type="KEGG" id="spph:KFK14_09050"/>
<evidence type="ECO:0000313" key="1">
    <source>
        <dbReference type="EMBL" id="QUT07521.1"/>
    </source>
</evidence>
<evidence type="ECO:0000313" key="2">
    <source>
        <dbReference type="Proteomes" id="UP000681425"/>
    </source>
</evidence>
<dbReference type="Proteomes" id="UP000681425">
    <property type="component" value="Chromosome"/>
</dbReference>
<gene>
    <name evidence="1" type="ORF">KFK14_09050</name>
</gene>
<dbReference type="EMBL" id="CP073910">
    <property type="protein sequence ID" value="QUT07521.1"/>
    <property type="molecule type" value="Genomic_DNA"/>
</dbReference>
<reference evidence="1" key="1">
    <citation type="submission" date="2021-04" db="EMBL/GenBank/DDBJ databases">
        <title>Isolation of p-tert-butylphenol degrading bacteria Sphingobium phenoxybenzoativorans Tas13 from active sludge.</title>
        <authorList>
            <person name="Li Y."/>
        </authorList>
    </citation>
    <scope>NUCLEOTIDE SEQUENCE</scope>
    <source>
        <strain evidence="1">Tas13</strain>
    </source>
</reference>
<keyword evidence="2" id="KW-1185">Reference proteome</keyword>
<protein>
    <submittedName>
        <fullName evidence="1">2'-5' RNA ligase family protein</fullName>
    </submittedName>
</protein>